<dbReference type="PROSITE" id="PS51257">
    <property type="entry name" value="PROKAR_LIPOPROTEIN"/>
    <property type="match status" value="1"/>
</dbReference>
<organism evidence="7 8">
    <name type="scientific">Pseudoxanthomonas putridarboris</name>
    <dbReference type="NCBI Taxonomy" id="752605"/>
    <lineage>
        <taxon>Bacteria</taxon>
        <taxon>Pseudomonadati</taxon>
        <taxon>Pseudomonadota</taxon>
        <taxon>Gammaproteobacteria</taxon>
        <taxon>Lysobacterales</taxon>
        <taxon>Lysobacteraceae</taxon>
        <taxon>Pseudoxanthomonas</taxon>
    </lineage>
</organism>
<evidence type="ECO:0000256" key="1">
    <source>
        <dbReference type="ARBA" id="ARBA00004442"/>
    </source>
</evidence>
<dbReference type="PANTHER" id="PTHR30329">
    <property type="entry name" value="STATOR ELEMENT OF FLAGELLAR MOTOR COMPLEX"/>
    <property type="match status" value="1"/>
</dbReference>
<dbReference type="EMBL" id="JBBWWT010000009">
    <property type="protein sequence ID" value="MEL1265898.1"/>
    <property type="molecule type" value="Genomic_DNA"/>
</dbReference>
<evidence type="ECO:0000256" key="5">
    <source>
        <dbReference type="PROSITE-ProRule" id="PRU00473"/>
    </source>
</evidence>
<dbReference type="Pfam" id="PF04355">
    <property type="entry name" value="BamE"/>
    <property type="match status" value="1"/>
</dbReference>
<dbReference type="CDD" id="cd07185">
    <property type="entry name" value="OmpA_C-like"/>
    <property type="match status" value="1"/>
</dbReference>
<keyword evidence="2" id="KW-0732">Signal</keyword>
<dbReference type="InterPro" id="IPR007450">
    <property type="entry name" value="BamE_dom"/>
</dbReference>
<dbReference type="InterPro" id="IPR037873">
    <property type="entry name" value="BamE-like"/>
</dbReference>
<dbReference type="InterPro" id="IPR050330">
    <property type="entry name" value="Bact_OuterMem_StrucFunc"/>
</dbReference>
<reference evidence="7 8" key="1">
    <citation type="submission" date="2024-04" db="EMBL/GenBank/DDBJ databases">
        <title>Draft genome sequence of Pseudoxanthomonas putridarboris WD12.</title>
        <authorList>
            <person name="Oh J."/>
        </authorList>
    </citation>
    <scope>NUCLEOTIDE SEQUENCE [LARGE SCALE GENOMIC DNA]</scope>
    <source>
        <strain evidence="7 8">WD12</strain>
    </source>
</reference>
<protein>
    <submittedName>
        <fullName evidence="7">OmpA family protein</fullName>
    </submittedName>
</protein>
<dbReference type="InterPro" id="IPR006664">
    <property type="entry name" value="OMP_bac"/>
</dbReference>
<dbReference type="Gene3D" id="3.30.1330.60">
    <property type="entry name" value="OmpA-like domain"/>
    <property type="match status" value="1"/>
</dbReference>
<evidence type="ECO:0000256" key="4">
    <source>
        <dbReference type="ARBA" id="ARBA00023237"/>
    </source>
</evidence>
<gene>
    <name evidence="7" type="ORF">AAD027_16200</name>
</gene>
<feature type="domain" description="OmpA-like" evidence="6">
    <location>
        <begin position="145"/>
        <end position="272"/>
    </location>
</feature>
<dbReference type="Pfam" id="PF00691">
    <property type="entry name" value="OmpA"/>
    <property type="match status" value="1"/>
</dbReference>
<keyword evidence="8" id="KW-1185">Reference proteome</keyword>
<dbReference type="PRINTS" id="PR01021">
    <property type="entry name" value="OMPADOMAIN"/>
</dbReference>
<dbReference type="PROSITE" id="PS51123">
    <property type="entry name" value="OMPA_2"/>
    <property type="match status" value="1"/>
</dbReference>
<dbReference type="InterPro" id="IPR006690">
    <property type="entry name" value="OMPA-like_CS"/>
</dbReference>
<evidence type="ECO:0000259" key="6">
    <source>
        <dbReference type="PROSITE" id="PS51123"/>
    </source>
</evidence>
<evidence type="ECO:0000256" key="2">
    <source>
        <dbReference type="ARBA" id="ARBA00022729"/>
    </source>
</evidence>
<proteinExistence type="predicted"/>
<dbReference type="RefSeq" id="WP_341727070.1">
    <property type="nucleotide sequence ID" value="NZ_JBBWWT010000009.1"/>
</dbReference>
<evidence type="ECO:0000313" key="8">
    <source>
        <dbReference type="Proteomes" id="UP001459204"/>
    </source>
</evidence>
<dbReference type="Proteomes" id="UP001459204">
    <property type="component" value="Unassembled WGS sequence"/>
</dbReference>
<keyword evidence="3 5" id="KW-0472">Membrane</keyword>
<evidence type="ECO:0000256" key="3">
    <source>
        <dbReference type="ARBA" id="ARBA00023136"/>
    </source>
</evidence>
<dbReference type="PANTHER" id="PTHR30329:SF21">
    <property type="entry name" value="LIPOPROTEIN YIAD-RELATED"/>
    <property type="match status" value="1"/>
</dbReference>
<dbReference type="SUPFAM" id="SSF103088">
    <property type="entry name" value="OmpA-like"/>
    <property type="match status" value="1"/>
</dbReference>
<dbReference type="InterPro" id="IPR006665">
    <property type="entry name" value="OmpA-like"/>
</dbReference>
<name>A0ABU9J3T0_9GAMM</name>
<evidence type="ECO:0000313" key="7">
    <source>
        <dbReference type="EMBL" id="MEL1265898.1"/>
    </source>
</evidence>
<keyword evidence="4" id="KW-0998">Cell outer membrane</keyword>
<dbReference type="PROSITE" id="PS01068">
    <property type="entry name" value="OMPA_1"/>
    <property type="match status" value="1"/>
</dbReference>
<comment type="caution">
    <text evidence="7">The sequence shown here is derived from an EMBL/GenBank/DDBJ whole genome shotgun (WGS) entry which is preliminary data.</text>
</comment>
<sequence length="272" mass="29427">MSIDHRYTLLPVIACVLALAAGCTRHVSRDISPQGKAGEVIFPSTDRIVLKEGTFPNVDSLRTVGAGITKDQLYELLGRPHFREGYYGVREWDYLFHFRMPGNGILTCQYKVIFDAEYRGQSFHWAPASCADLLDKDTVAVAAKPQELRFELSGDALFAFDRHAPADILPGGREQVAEIAAKLKEAKATTVQVIGHTDLLGSEVYNQGLSQQRALTIRQLLIGGGVPASAVTAIGAGESQPVKQCDGGLSHGALVACLQPNRRVEIIASGIE</sequence>
<dbReference type="InterPro" id="IPR036737">
    <property type="entry name" value="OmpA-like_sf"/>
</dbReference>
<comment type="subcellular location">
    <subcellularLocation>
        <location evidence="1">Cell outer membrane</location>
    </subcellularLocation>
</comment>
<accession>A0ABU9J3T0</accession>
<dbReference type="Gene3D" id="3.30.1450.10">
    <property type="match status" value="1"/>
</dbReference>